<proteinExistence type="predicted"/>
<dbReference type="EMBL" id="AVOT02010322">
    <property type="protein sequence ID" value="MBW0489922.1"/>
    <property type="molecule type" value="Genomic_DNA"/>
</dbReference>
<comment type="caution">
    <text evidence="1">The sequence shown here is derived from an EMBL/GenBank/DDBJ whole genome shotgun (WGS) entry which is preliminary data.</text>
</comment>
<feature type="non-terminal residue" evidence="1">
    <location>
        <position position="74"/>
    </location>
</feature>
<dbReference type="AlphaFoldDB" id="A0A9Q3CU64"/>
<keyword evidence="2" id="KW-1185">Reference proteome</keyword>
<evidence type="ECO:0000313" key="2">
    <source>
        <dbReference type="Proteomes" id="UP000765509"/>
    </source>
</evidence>
<dbReference type="Proteomes" id="UP000765509">
    <property type="component" value="Unassembled WGS sequence"/>
</dbReference>
<sequence length="74" mass="8537">NVVWLTEKTLKGVCDAVAISSTSHDWWKVSLLTKRRDLLAIELQSYRFQYVQARPHTQYSIHCGIFPNVMVATD</sequence>
<name>A0A9Q3CU64_9BASI</name>
<gene>
    <name evidence="1" type="ORF">O181_029637</name>
</gene>
<reference evidence="1" key="1">
    <citation type="submission" date="2021-03" db="EMBL/GenBank/DDBJ databases">
        <title>Draft genome sequence of rust myrtle Austropuccinia psidii MF-1, a brazilian biotype.</title>
        <authorList>
            <person name="Quecine M.C."/>
            <person name="Pachon D.M.R."/>
            <person name="Bonatelli M.L."/>
            <person name="Correr F.H."/>
            <person name="Franceschini L.M."/>
            <person name="Leite T.F."/>
            <person name="Margarido G.R.A."/>
            <person name="Almeida C.A."/>
            <person name="Ferrarezi J.A."/>
            <person name="Labate C.A."/>
        </authorList>
    </citation>
    <scope>NUCLEOTIDE SEQUENCE</scope>
    <source>
        <strain evidence="1">MF-1</strain>
    </source>
</reference>
<organism evidence="1 2">
    <name type="scientific">Austropuccinia psidii MF-1</name>
    <dbReference type="NCBI Taxonomy" id="1389203"/>
    <lineage>
        <taxon>Eukaryota</taxon>
        <taxon>Fungi</taxon>
        <taxon>Dikarya</taxon>
        <taxon>Basidiomycota</taxon>
        <taxon>Pucciniomycotina</taxon>
        <taxon>Pucciniomycetes</taxon>
        <taxon>Pucciniales</taxon>
        <taxon>Sphaerophragmiaceae</taxon>
        <taxon>Austropuccinia</taxon>
    </lineage>
</organism>
<protein>
    <submittedName>
        <fullName evidence="1">Uncharacterized protein</fullName>
    </submittedName>
</protein>
<accession>A0A9Q3CU64</accession>
<evidence type="ECO:0000313" key="1">
    <source>
        <dbReference type="EMBL" id="MBW0489922.1"/>
    </source>
</evidence>